<dbReference type="EMBL" id="CP012559">
    <property type="protein sequence ID" value="ALB28307.1"/>
    <property type="molecule type" value="Genomic_DNA"/>
</dbReference>
<proteinExistence type="predicted"/>
<sequence length="177" mass="20006">MEKGLSFARKINFEPLLISIFFGIVVATISYAIFPNYPLVWIAVGILAFAVESLLVYPKYLSNYYGYWKADDSGIHYYDYGTWNKKVQAIFSPLSRKTIDVPYSAIKTFVIVDGQTIMNTQNTRGGAFNRPLTRKVQYLIVQTHEREVKLSCAWSSAGTPTTATDIKNVVELINSKI</sequence>
<protein>
    <submittedName>
        <fullName evidence="2">Uncharacterized protein</fullName>
    </submittedName>
</protein>
<evidence type="ECO:0000313" key="3">
    <source>
        <dbReference type="Proteomes" id="UP000061546"/>
    </source>
</evidence>
<keyword evidence="3" id="KW-1185">Reference proteome</keyword>
<keyword evidence="1" id="KW-0812">Transmembrane</keyword>
<evidence type="ECO:0000256" key="1">
    <source>
        <dbReference type="SAM" id="Phobius"/>
    </source>
</evidence>
<keyword evidence="1" id="KW-0472">Membrane</keyword>
<name>A0A0K2LAH1_9LACO</name>
<feature type="transmembrane region" description="Helical" evidence="1">
    <location>
        <begin position="39"/>
        <end position="57"/>
    </location>
</feature>
<dbReference type="Proteomes" id="UP000061546">
    <property type="component" value="Chromosome"/>
</dbReference>
<accession>A0A0K2LAH1</accession>
<dbReference type="AlphaFoldDB" id="A0A0K2LAH1"/>
<reference evidence="2 3" key="1">
    <citation type="submission" date="2015-08" db="EMBL/GenBank/DDBJ databases">
        <title>Genomic sequence of Lactobacillus heilongjiangensis DSM 28069, isolated from Chinese traditional pickle.</title>
        <authorList>
            <person name="Jiang X."/>
            <person name="Zheng B."/>
            <person name="Cheng H."/>
        </authorList>
    </citation>
    <scope>NUCLEOTIDE SEQUENCE [LARGE SCALE GENOMIC DNA]</scope>
    <source>
        <strain evidence="2 3">DSM 28069</strain>
    </source>
</reference>
<feature type="transmembrane region" description="Helical" evidence="1">
    <location>
        <begin position="12"/>
        <end position="33"/>
    </location>
</feature>
<gene>
    <name evidence="2" type="ORF">JP39_02310</name>
</gene>
<dbReference type="KEGG" id="lhi:JP39_02310"/>
<dbReference type="OrthoDB" id="2314339at2"/>
<evidence type="ECO:0000313" key="2">
    <source>
        <dbReference type="EMBL" id="ALB28307.1"/>
    </source>
</evidence>
<organism evidence="2 3">
    <name type="scientific">Companilactobacillus heilongjiangensis</name>
    <dbReference type="NCBI Taxonomy" id="1074467"/>
    <lineage>
        <taxon>Bacteria</taxon>
        <taxon>Bacillati</taxon>
        <taxon>Bacillota</taxon>
        <taxon>Bacilli</taxon>
        <taxon>Lactobacillales</taxon>
        <taxon>Lactobacillaceae</taxon>
        <taxon>Companilactobacillus</taxon>
    </lineage>
</organism>
<keyword evidence="1" id="KW-1133">Transmembrane helix</keyword>
<dbReference type="RefSeq" id="WP_041498833.1">
    <property type="nucleotide sequence ID" value="NZ_BJDV01000007.1"/>
</dbReference>